<reference evidence="1" key="2">
    <citation type="submission" date="2021-08" db="EMBL/GenBank/DDBJ databases">
        <authorList>
            <person name="Tani A."/>
            <person name="Ola A."/>
            <person name="Ogura Y."/>
            <person name="Katsura K."/>
            <person name="Hayashi T."/>
        </authorList>
    </citation>
    <scope>NUCLEOTIDE SEQUENCE</scope>
    <source>
        <strain evidence="1">DSM 23674</strain>
    </source>
</reference>
<evidence type="ECO:0000313" key="2">
    <source>
        <dbReference type="Proteomes" id="UP001055101"/>
    </source>
</evidence>
<sequence>MASVLLNPVYVADWLKYESPSYHSRDTATIASGSGVLVSGTVLAKVVATGKYVPAAATGSDGSQTASAILIIGALDNLTVDATSADQKAVILTRHADVSHAGITYGPTINDATKRAAANGQLAALGIVVREGA</sequence>
<keyword evidence="2" id="KW-1185">Reference proteome</keyword>
<comment type="caution">
    <text evidence="1">The sequence shown here is derived from an EMBL/GenBank/DDBJ whole genome shotgun (WGS) entry which is preliminary data.</text>
</comment>
<evidence type="ECO:0000313" key="1">
    <source>
        <dbReference type="EMBL" id="GJE54571.1"/>
    </source>
</evidence>
<evidence type="ECO:0008006" key="3">
    <source>
        <dbReference type="Google" id="ProtNLM"/>
    </source>
</evidence>
<name>A0ABQ4TGZ8_9HYPH</name>
<gene>
    <name evidence="1" type="ORF">EKPJFOCH_1049</name>
</gene>
<dbReference type="Proteomes" id="UP001055101">
    <property type="component" value="Unassembled WGS sequence"/>
</dbReference>
<organism evidence="1 2">
    <name type="scientific">Methylobacterium thuringiense</name>
    <dbReference type="NCBI Taxonomy" id="1003091"/>
    <lineage>
        <taxon>Bacteria</taxon>
        <taxon>Pseudomonadati</taxon>
        <taxon>Pseudomonadota</taxon>
        <taxon>Alphaproteobacteria</taxon>
        <taxon>Hyphomicrobiales</taxon>
        <taxon>Methylobacteriaceae</taxon>
        <taxon>Methylobacterium</taxon>
    </lineage>
</organism>
<accession>A0ABQ4TGZ8</accession>
<proteinExistence type="predicted"/>
<protein>
    <recommendedName>
        <fullName evidence="3">Head decoration protein</fullName>
    </recommendedName>
</protein>
<reference evidence="1" key="1">
    <citation type="journal article" date="2021" name="Front. Microbiol.">
        <title>Comprehensive Comparative Genomics and Phenotyping of Methylobacterium Species.</title>
        <authorList>
            <person name="Alessa O."/>
            <person name="Ogura Y."/>
            <person name="Fujitani Y."/>
            <person name="Takami H."/>
            <person name="Hayashi T."/>
            <person name="Sahin N."/>
            <person name="Tani A."/>
        </authorList>
    </citation>
    <scope>NUCLEOTIDE SEQUENCE</scope>
    <source>
        <strain evidence="1">DSM 23674</strain>
    </source>
</reference>
<dbReference type="RefSeq" id="WP_238230950.1">
    <property type="nucleotide sequence ID" value="NZ_BPRA01000004.1"/>
</dbReference>
<dbReference type="EMBL" id="BPRA01000004">
    <property type="protein sequence ID" value="GJE54571.1"/>
    <property type="molecule type" value="Genomic_DNA"/>
</dbReference>
<dbReference type="Pfam" id="PF02924">
    <property type="entry name" value="HDPD"/>
    <property type="match status" value="1"/>
</dbReference>
<dbReference type="InterPro" id="IPR004195">
    <property type="entry name" value="Head_decoration_D"/>
</dbReference>